<dbReference type="Proteomes" id="UP000824214">
    <property type="component" value="Unassembled WGS sequence"/>
</dbReference>
<evidence type="ECO:0000256" key="1">
    <source>
        <dbReference type="SAM" id="MobiDB-lite"/>
    </source>
</evidence>
<accession>A0A9D2LYE8</accession>
<name>A0A9D2LYE8_9FIRM</name>
<proteinExistence type="predicted"/>
<protein>
    <submittedName>
        <fullName evidence="2">Uncharacterized protein</fullName>
    </submittedName>
</protein>
<reference evidence="2" key="1">
    <citation type="journal article" date="2021" name="PeerJ">
        <title>Extensive microbial diversity within the chicken gut microbiome revealed by metagenomics and culture.</title>
        <authorList>
            <person name="Gilroy R."/>
            <person name="Ravi A."/>
            <person name="Getino M."/>
            <person name="Pursley I."/>
            <person name="Horton D.L."/>
            <person name="Alikhan N.F."/>
            <person name="Baker D."/>
            <person name="Gharbi K."/>
            <person name="Hall N."/>
            <person name="Watson M."/>
            <person name="Adriaenssens E.M."/>
            <person name="Foster-Nyarko E."/>
            <person name="Jarju S."/>
            <person name="Secka A."/>
            <person name="Antonio M."/>
            <person name="Oren A."/>
            <person name="Chaudhuri R.R."/>
            <person name="La Ragione R."/>
            <person name="Hildebrand F."/>
            <person name="Pallen M.J."/>
        </authorList>
    </citation>
    <scope>NUCLEOTIDE SEQUENCE</scope>
    <source>
        <strain evidence="2">ChiBcolR8-3208</strain>
    </source>
</reference>
<feature type="compositionally biased region" description="Low complexity" evidence="1">
    <location>
        <begin position="1"/>
        <end position="16"/>
    </location>
</feature>
<evidence type="ECO:0000313" key="3">
    <source>
        <dbReference type="Proteomes" id="UP000824214"/>
    </source>
</evidence>
<dbReference type="AlphaFoldDB" id="A0A9D2LYE8"/>
<organism evidence="2 3">
    <name type="scientific">Candidatus Acutalibacter ornithocaccae</name>
    <dbReference type="NCBI Taxonomy" id="2838416"/>
    <lineage>
        <taxon>Bacteria</taxon>
        <taxon>Bacillati</taxon>
        <taxon>Bacillota</taxon>
        <taxon>Clostridia</taxon>
        <taxon>Eubacteriales</taxon>
        <taxon>Acutalibacteraceae</taxon>
        <taxon>Acutalibacter</taxon>
    </lineage>
</organism>
<evidence type="ECO:0000313" key="2">
    <source>
        <dbReference type="EMBL" id="HJB38055.1"/>
    </source>
</evidence>
<sequence>MKSQNNLSLKQQLQALTQKRARAKRNGQPTPKLDAKIEKLKGEMQSTLKLAPASTHSDSKFTNFKKVSKSPMQGGSFTPK</sequence>
<feature type="region of interest" description="Disordered" evidence="1">
    <location>
        <begin position="49"/>
        <end position="80"/>
    </location>
</feature>
<comment type="caution">
    <text evidence="2">The sequence shown here is derived from an EMBL/GenBank/DDBJ whole genome shotgun (WGS) entry which is preliminary data.</text>
</comment>
<reference evidence="2" key="2">
    <citation type="submission" date="2021-04" db="EMBL/GenBank/DDBJ databases">
        <authorList>
            <person name="Gilroy R."/>
        </authorList>
    </citation>
    <scope>NUCLEOTIDE SEQUENCE</scope>
    <source>
        <strain evidence="2">ChiBcolR8-3208</strain>
    </source>
</reference>
<gene>
    <name evidence="2" type="ORF">H9942_08320</name>
</gene>
<dbReference type="EMBL" id="DWXZ01000177">
    <property type="protein sequence ID" value="HJB38055.1"/>
    <property type="molecule type" value="Genomic_DNA"/>
</dbReference>
<feature type="compositionally biased region" description="Polar residues" evidence="1">
    <location>
        <begin position="49"/>
        <end position="62"/>
    </location>
</feature>
<feature type="region of interest" description="Disordered" evidence="1">
    <location>
        <begin position="1"/>
        <end position="32"/>
    </location>
</feature>
<feature type="compositionally biased region" description="Polar residues" evidence="1">
    <location>
        <begin position="70"/>
        <end position="80"/>
    </location>
</feature>